<protein>
    <submittedName>
        <fullName evidence="1">Uncharacterized protein</fullName>
    </submittedName>
</protein>
<evidence type="ECO:0000313" key="1">
    <source>
        <dbReference type="EMBL" id="KAK1716124.1"/>
    </source>
</evidence>
<dbReference type="Proteomes" id="UP001244207">
    <property type="component" value="Unassembled WGS sequence"/>
</dbReference>
<proteinExistence type="predicted"/>
<dbReference type="AlphaFoldDB" id="A0AAD8XDA8"/>
<dbReference type="EMBL" id="JAHMHS010000116">
    <property type="protein sequence ID" value="KAK1716124.1"/>
    <property type="molecule type" value="Genomic_DNA"/>
</dbReference>
<dbReference type="GeneID" id="85394709"/>
<evidence type="ECO:0000313" key="2">
    <source>
        <dbReference type="Proteomes" id="UP001244207"/>
    </source>
</evidence>
<accession>A0AAD8XDA8</accession>
<organism evidence="1 2">
    <name type="scientific">Glomerella acutata</name>
    <name type="common">Colletotrichum acutatum</name>
    <dbReference type="NCBI Taxonomy" id="27357"/>
    <lineage>
        <taxon>Eukaryota</taxon>
        <taxon>Fungi</taxon>
        <taxon>Dikarya</taxon>
        <taxon>Ascomycota</taxon>
        <taxon>Pezizomycotina</taxon>
        <taxon>Sordariomycetes</taxon>
        <taxon>Hypocreomycetidae</taxon>
        <taxon>Glomerellales</taxon>
        <taxon>Glomerellaceae</taxon>
        <taxon>Colletotrichum</taxon>
        <taxon>Colletotrichum acutatum species complex</taxon>
    </lineage>
</organism>
<reference evidence="1" key="1">
    <citation type="submission" date="2021-12" db="EMBL/GenBank/DDBJ databases">
        <title>Comparative genomics, transcriptomics and evolutionary studies reveal genomic signatures of adaptation to plant cell wall in hemibiotrophic fungi.</title>
        <authorList>
            <consortium name="DOE Joint Genome Institute"/>
            <person name="Baroncelli R."/>
            <person name="Diaz J.F."/>
            <person name="Benocci T."/>
            <person name="Peng M."/>
            <person name="Battaglia E."/>
            <person name="Haridas S."/>
            <person name="Andreopoulos W."/>
            <person name="Labutti K."/>
            <person name="Pangilinan J."/>
            <person name="Floch G.L."/>
            <person name="Makela M.R."/>
            <person name="Henrissat B."/>
            <person name="Grigoriev I.V."/>
            <person name="Crouch J.A."/>
            <person name="De Vries R.P."/>
            <person name="Sukno S.A."/>
            <person name="Thon M.R."/>
        </authorList>
    </citation>
    <scope>NUCLEOTIDE SEQUENCE</scope>
    <source>
        <strain evidence="1">CBS 112980</strain>
    </source>
</reference>
<keyword evidence="2" id="KW-1185">Reference proteome</keyword>
<dbReference type="RefSeq" id="XP_060360518.1">
    <property type="nucleotide sequence ID" value="XM_060510810.1"/>
</dbReference>
<comment type="caution">
    <text evidence="1">The sequence shown here is derived from an EMBL/GenBank/DDBJ whole genome shotgun (WGS) entry which is preliminary data.</text>
</comment>
<name>A0AAD8XDA8_GLOAC</name>
<gene>
    <name evidence="1" type="ORF">BDZ83DRAFT_655608</name>
</gene>
<sequence>MPKDLILCATFSSVGPLFWCLNSQLNNGAGAALKISSTTFRGLLVQPQIVPGPLWCHFTKHNETSTRNHSRSSARSSAALILQFVSRALHSCLVSGQDWCLLIGARFNEVQELQWYRQCRQSASRVLRL</sequence>